<dbReference type="OrthoDB" id="9992747at2759"/>
<proteinExistence type="inferred from homology"/>
<evidence type="ECO:0000256" key="1">
    <source>
        <dbReference type="ARBA" id="ARBA00005098"/>
    </source>
</evidence>
<dbReference type="FunFam" id="3.40.800.10:FF:000012">
    <property type="entry name" value="Arginase"/>
    <property type="match status" value="1"/>
</dbReference>
<gene>
    <name evidence="12" type="ORF">BB561_004006</name>
</gene>
<dbReference type="GO" id="GO:0005634">
    <property type="term" value="C:nucleus"/>
    <property type="evidence" value="ECO:0007669"/>
    <property type="project" value="TreeGrafter"/>
</dbReference>
<dbReference type="GO" id="GO:0006525">
    <property type="term" value="P:arginine metabolic process"/>
    <property type="evidence" value="ECO:0007669"/>
    <property type="project" value="UniProtKB-KW"/>
</dbReference>
<dbReference type="UniPathway" id="UPA00158">
    <property type="reaction ID" value="UER00270"/>
</dbReference>
<accession>A0A2T9YIK4</accession>
<dbReference type="InterPro" id="IPR006035">
    <property type="entry name" value="Ureohydrolase"/>
</dbReference>
<dbReference type="EC" id="3.5.3.1" evidence="2 11"/>
<dbReference type="InterPro" id="IPR023696">
    <property type="entry name" value="Ureohydrolase_dom_sf"/>
</dbReference>
<comment type="caution">
    <text evidence="12">The sequence shown here is derived from an EMBL/GenBank/DDBJ whole genome shotgun (WGS) entry which is preliminary data.</text>
</comment>
<dbReference type="SUPFAM" id="SSF52768">
    <property type="entry name" value="Arginase/deacetylase"/>
    <property type="match status" value="1"/>
</dbReference>
<protein>
    <recommendedName>
        <fullName evidence="3 11">Arginase</fullName>
        <ecNumber evidence="2 11">3.5.3.1</ecNumber>
    </recommendedName>
</protein>
<dbReference type="Gene3D" id="3.40.800.10">
    <property type="entry name" value="Ureohydrolase domain"/>
    <property type="match status" value="1"/>
</dbReference>
<dbReference type="GO" id="GO:0004053">
    <property type="term" value="F:arginase activity"/>
    <property type="evidence" value="ECO:0007669"/>
    <property type="project" value="UniProtKB-EC"/>
</dbReference>
<comment type="catalytic activity">
    <reaction evidence="8 11">
        <text>L-arginine + H2O = urea + L-ornithine</text>
        <dbReference type="Rhea" id="RHEA:20569"/>
        <dbReference type="ChEBI" id="CHEBI:15377"/>
        <dbReference type="ChEBI" id="CHEBI:16199"/>
        <dbReference type="ChEBI" id="CHEBI:32682"/>
        <dbReference type="ChEBI" id="CHEBI:46911"/>
        <dbReference type="EC" id="3.5.3.1"/>
    </reaction>
</comment>
<comment type="pathway">
    <text evidence="1">Nitrogen metabolism; urea cycle; L-ornithine and urea from L-arginine: step 1/1.</text>
</comment>
<keyword evidence="4 11" id="KW-0056">Arginine metabolism</keyword>
<dbReference type="PANTHER" id="PTHR43782:SF3">
    <property type="entry name" value="ARGINASE"/>
    <property type="match status" value="1"/>
</dbReference>
<evidence type="ECO:0000256" key="2">
    <source>
        <dbReference type="ARBA" id="ARBA00012168"/>
    </source>
</evidence>
<organism evidence="12 13">
    <name type="scientific">Smittium simulii</name>
    <dbReference type="NCBI Taxonomy" id="133385"/>
    <lineage>
        <taxon>Eukaryota</taxon>
        <taxon>Fungi</taxon>
        <taxon>Fungi incertae sedis</taxon>
        <taxon>Zoopagomycota</taxon>
        <taxon>Kickxellomycotina</taxon>
        <taxon>Harpellomycetes</taxon>
        <taxon>Harpellales</taxon>
        <taxon>Legeriomycetaceae</taxon>
        <taxon>Smittium</taxon>
    </lineage>
</organism>
<dbReference type="CDD" id="cd09989">
    <property type="entry name" value="Arginase"/>
    <property type="match status" value="1"/>
</dbReference>
<evidence type="ECO:0000256" key="6">
    <source>
        <dbReference type="ARBA" id="ARBA00022801"/>
    </source>
</evidence>
<keyword evidence="6 10" id="KW-0378">Hydrolase</keyword>
<dbReference type="GO" id="GO:0005829">
    <property type="term" value="C:cytosol"/>
    <property type="evidence" value="ECO:0007669"/>
    <property type="project" value="TreeGrafter"/>
</dbReference>
<evidence type="ECO:0000256" key="7">
    <source>
        <dbReference type="ARBA" id="ARBA00023211"/>
    </source>
</evidence>
<dbReference type="Pfam" id="PF00491">
    <property type="entry name" value="Arginase"/>
    <property type="match status" value="1"/>
</dbReference>
<dbReference type="NCBIfam" id="TIGR01229">
    <property type="entry name" value="rocF_arginase"/>
    <property type="match status" value="1"/>
</dbReference>
<evidence type="ECO:0000313" key="12">
    <source>
        <dbReference type="EMBL" id="PVU92161.1"/>
    </source>
</evidence>
<keyword evidence="13" id="KW-1185">Reference proteome</keyword>
<name>A0A2T9YIK4_9FUNG</name>
<evidence type="ECO:0000256" key="8">
    <source>
        <dbReference type="ARBA" id="ARBA00047391"/>
    </source>
</evidence>
<dbReference type="GO" id="GO:0000050">
    <property type="term" value="P:urea cycle"/>
    <property type="evidence" value="ECO:0007669"/>
    <property type="project" value="UniProtKB-UniPathway"/>
</dbReference>
<dbReference type="PRINTS" id="PR00116">
    <property type="entry name" value="ARGINASE"/>
</dbReference>
<evidence type="ECO:0000256" key="3">
    <source>
        <dbReference type="ARBA" id="ARBA00018123"/>
    </source>
</evidence>
<evidence type="ECO:0000256" key="11">
    <source>
        <dbReference type="RuleBase" id="RU361159"/>
    </source>
</evidence>
<dbReference type="PROSITE" id="PS51409">
    <property type="entry name" value="ARGINASE_2"/>
    <property type="match status" value="1"/>
</dbReference>
<evidence type="ECO:0000256" key="10">
    <source>
        <dbReference type="RuleBase" id="RU003684"/>
    </source>
</evidence>
<dbReference type="Proteomes" id="UP000245383">
    <property type="component" value="Unassembled WGS sequence"/>
</dbReference>
<keyword evidence="7 11" id="KW-0464">Manganese</keyword>
<dbReference type="InterPro" id="IPR020855">
    <property type="entry name" value="Ureohydrolase_Mn_BS"/>
</dbReference>
<reference evidence="12 13" key="1">
    <citation type="journal article" date="2018" name="MBio">
        <title>Comparative Genomics Reveals the Core Gene Toolbox for the Fungus-Insect Symbiosis.</title>
        <authorList>
            <person name="Wang Y."/>
            <person name="Stata M."/>
            <person name="Wang W."/>
            <person name="Stajich J.E."/>
            <person name="White M.M."/>
            <person name="Moncalvo J.M."/>
        </authorList>
    </citation>
    <scope>NUCLEOTIDE SEQUENCE [LARGE SCALE GENOMIC DNA]</scope>
    <source>
        <strain evidence="12 13">SWE-8-4</strain>
    </source>
</reference>
<evidence type="ECO:0000256" key="5">
    <source>
        <dbReference type="ARBA" id="ARBA00022723"/>
    </source>
</evidence>
<dbReference type="AlphaFoldDB" id="A0A2T9YIK4"/>
<dbReference type="InterPro" id="IPR014033">
    <property type="entry name" value="Arginase"/>
</dbReference>
<evidence type="ECO:0000313" key="13">
    <source>
        <dbReference type="Proteomes" id="UP000245383"/>
    </source>
</evidence>
<dbReference type="PROSITE" id="PS01053">
    <property type="entry name" value="ARGINASE_1"/>
    <property type="match status" value="1"/>
</dbReference>
<dbReference type="GO" id="GO:0030145">
    <property type="term" value="F:manganese ion binding"/>
    <property type="evidence" value="ECO:0007669"/>
    <property type="project" value="TreeGrafter"/>
</dbReference>
<dbReference type="PANTHER" id="PTHR43782">
    <property type="entry name" value="ARGINASE"/>
    <property type="match status" value="1"/>
</dbReference>
<dbReference type="EMBL" id="MBFR01000172">
    <property type="protein sequence ID" value="PVU92161.1"/>
    <property type="molecule type" value="Genomic_DNA"/>
</dbReference>
<evidence type="ECO:0000256" key="9">
    <source>
        <dbReference type="PROSITE-ProRule" id="PRU00742"/>
    </source>
</evidence>
<evidence type="ECO:0000256" key="4">
    <source>
        <dbReference type="ARBA" id="ARBA00022503"/>
    </source>
</evidence>
<dbReference type="STRING" id="133385.A0A2T9YIK4"/>
<keyword evidence="5 11" id="KW-0479">Metal-binding</keyword>
<sequence>MYTTISNKFIKAPFSVSLISAPFSGGQGKLGTEYGAEEMLKFGLANQIEQMGYVVNQLSIEAPENLKPLSEPESGNIKNIQWVSNVCKELSSKVEQECRARSLAITLGGDHSLGIGSLDGSSKAYGDDLCVLWVDAHADINTFDTTESGNIHGCPVAVAYRIEKSPIFNWVQNNLRKDRLAYIGLRDIDREEMKILKDLNIKVFTMYHIDKYGISKVFDMAMEYMNPNLDRPIHLSFDIDCLDPIYAPSTGTPVRGGMTSREGHFLCEAISETGCLVAIDLVEVNPRIGDTDSLSITVEMGCSLIRCAIGESLL</sequence>
<comment type="cofactor">
    <cofactor evidence="11">
        <name>Mn(2+)</name>
        <dbReference type="ChEBI" id="CHEBI:29035"/>
    </cofactor>
    <text evidence="11">Binds 2 manganese ions per subunit.</text>
</comment>
<comment type="similarity">
    <text evidence="9 10">Belongs to the arginase family.</text>
</comment>